<protein>
    <submittedName>
        <fullName evidence="7">Galactosyldiacylglycerol synthase</fullName>
    </submittedName>
</protein>
<evidence type="ECO:0000259" key="5">
    <source>
        <dbReference type="Pfam" id="PF04101"/>
    </source>
</evidence>
<dbReference type="PANTHER" id="PTHR43025">
    <property type="entry name" value="MONOGALACTOSYLDIACYLGLYCEROL SYNTHASE"/>
    <property type="match status" value="1"/>
</dbReference>
<reference evidence="7 8" key="1">
    <citation type="submission" date="2022-01" db="EMBL/GenBank/DDBJ databases">
        <title>Collection of gut derived symbiotic bacterial strains cultured from healthy donors.</title>
        <authorList>
            <person name="Lin H."/>
            <person name="Kohout C."/>
            <person name="Waligurski E."/>
            <person name="Pamer E.G."/>
        </authorList>
    </citation>
    <scope>NUCLEOTIDE SEQUENCE [LARGE SCALE GENOMIC DNA]</scope>
    <source>
        <strain evidence="7 8">DFI.7.58</strain>
    </source>
</reference>
<dbReference type="Proteomes" id="UP001298681">
    <property type="component" value="Unassembled WGS sequence"/>
</dbReference>
<gene>
    <name evidence="7" type="ORF">L0P57_09570</name>
</gene>
<name>A0ABS9MK37_9FIRM</name>
<dbReference type="InterPro" id="IPR050519">
    <property type="entry name" value="Glycosyltransf_28_UgtP"/>
</dbReference>
<dbReference type="EMBL" id="JAKNHQ010000012">
    <property type="protein sequence ID" value="MCG4611177.1"/>
    <property type="molecule type" value="Genomic_DNA"/>
</dbReference>
<evidence type="ECO:0000313" key="8">
    <source>
        <dbReference type="Proteomes" id="UP001298681"/>
    </source>
</evidence>
<evidence type="ECO:0000259" key="6">
    <source>
        <dbReference type="Pfam" id="PF06925"/>
    </source>
</evidence>
<dbReference type="Pfam" id="PF06925">
    <property type="entry name" value="MGDG_synth"/>
    <property type="match status" value="1"/>
</dbReference>
<evidence type="ECO:0000256" key="2">
    <source>
        <dbReference type="ARBA" id="ARBA00006962"/>
    </source>
</evidence>
<evidence type="ECO:0000256" key="3">
    <source>
        <dbReference type="ARBA" id="ARBA00022676"/>
    </source>
</evidence>
<evidence type="ECO:0000256" key="1">
    <source>
        <dbReference type="ARBA" id="ARBA00004370"/>
    </source>
</evidence>
<dbReference type="Gene3D" id="3.40.50.2000">
    <property type="entry name" value="Glycogen Phosphorylase B"/>
    <property type="match status" value="1"/>
</dbReference>
<keyword evidence="8" id="KW-1185">Reference proteome</keyword>
<dbReference type="SUPFAM" id="SSF53756">
    <property type="entry name" value="UDP-Glycosyltransferase/glycogen phosphorylase"/>
    <property type="match status" value="1"/>
</dbReference>
<dbReference type="InterPro" id="IPR009695">
    <property type="entry name" value="Diacylglyc_glucosyltr_N"/>
</dbReference>
<dbReference type="Pfam" id="PF04101">
    <property type="entry name" value="Glyco_tran_28_C"/>
    <property type="match status" value="1"/>
</dbReference>
<comment type="subcellular location">
    <subcellularLocation>
        <location evidence="1">Membrane</location>
    </subcellularLocation>
</comment>
<keyword evidence="3" id="KW-0328">Glycosyltransferase</keyword>
<dbReference type="InterPro" id="IPR007235">
    <property type="entry name" value="Glyco_trans_28_C"/>
</dbReference>
<evidence type="ECO:0000256" key="4">
    <source>
        <dbReference type="ARBA" id="ARBA00022679"/>
    </source>
</evidence>
<keyword evidence="4" id="KW-0808">Transferase</keyword>
<organism evidence="7 8">
    <name type="scientific">Anaeromassilibacillus senegalensis</name>
    <dbReference type="NCBI Taxonomy" id="1673717"/>
    <lineage>
        <taxon>Bacteria</taxon>
        <taxon>Bacillati</taxon>
        <taxon>Bacillota</taxon>
        <taxon>Clostridia</taxon>
        <taxon>Eubacteriales</taxon>
        <taxon>Acutalibacteraceae</taxon>
        <taxon>Anaeromassilibacillus</taxon>
    </lineage>
</organism>
<feature type="domain" description="Diacylglycerol glucosyltransferase N-terminal" evidence="6">
    <location>
        <begin position="14"/>
        <end position="179"/>
    </location>
</feature>
<dbReference type="RefSeq" id="WP_237966901.1">
    <property type="nucleotide sequence ID" value="NZ_JAKNHQ010000012.1"/>
</dbReference>
<comment type="caution">
    <text evidence="7">The sequence shown here is derived from an EMBL/GenBank/DDBJ whole genome shotgun (WGS) entry which is preliminary data.</text>
</comment>
<evidence type="ECO:0000313" key="7">
    <source>
        <dbReference type="EMBL" id="MCG4611177.1"/>
    </source>
</evidence>
<dbReference type="PANTHER" id="PTHR43025:SF3">
    <property type="entry name" value="MONOGALACTOSYLDIACYLGLYCEROL SYNTHASE 1, CHLOROPLASTIC"/>
    <property type="match status" value="1"/>
</dbReference>
<accession>A0ABS9MK37</accession>
<proteinExistence type="inferred from homology"/>
<comment type="similarity">
    <text evidence="2">Belongs to the glycosyltransferase 28 family.</text>
</comment>
<sequence>MKVLILSAATGGGHLRAAQAVQTCLREHEPSWRVEVVDALKCVGSLLDKTCCDGYRFLATKTPKVFGQLYRATNEESVLNTLMTHFSGLLGLRLLPMLREQEPDLILSTHPFATEMISHLKEKGLVQAPLICLMTDYGPHRAWIAPRVDAYVVSNEDMLPEMVEMGAPRDIIYPFGIPVDNVFFSKENKAALLQEMGLEPGVPTILFMAGSFGVSGIMDIYREIAAQDIVFQIIVITGKNQKLYEAFAVELAKSKRRTKLIYFTDEVEKYMHAADLLVTKPGGLTVSEALACDIPLAVFDAIPGQEEDNAQFLLSHNMAVRIRAGESCGKTIRIVLADNRRLEDMRSSCERFDKSKSGENILWLIRSLTGKEKAL</sequence>
<feature type="domain" description="Glycosyl transferase family 28 C-terminal" evidence="5">
    <location>
        <begin position="205"/>
        <end position="326"/>
    </location>
</feature>